<protein>
    <recommendedName>
        <fullName evidence="4">Terpenoid synthase</fullName>
    </recommendedName>
</protein>
<evidence type="ECO:0008006" key="4">
    <source>
        <dbReference type="Google" id="ProtNLM"/>
    </source>
</evidence>
<sequence length="436" mass="47845">MASPARPPPSMITSNLSFQLPDLLALTSSFPFRVNGNCKFATDGSEGWLLSQSTGNDDSPILSQNEREVLRSVKYGLLASLCSPTSDGPQLRVLADFLSLVFISHGRVLEGKEGHGWRPWTSIVHVESAQDALELVESNILLKHIVPSLQQISSRRPEADRLRWNKWFLHSVKAFARAQLQLYENLKSDTTPTLPEYIKLRRETYGSSMFLNLLDLLEISSRPSGAPGLHQFTLWAIDIVAWILDIFSYASGFTGTIRCDSHNLISLLTTHKNLSVQGAMNYAGGMVKEALEEFDRLECELSPLTSGSGSGSGGGVTSGEGAWGWLDFVKSATRFSGDVSAGRRPRLDCKFLTDAVMGSPPTDRDDARLNLGTGRAAGSTGGAKSSPEQTARYIQALKDYIVGSIHWGYETELYFGQKGDEVRSFGWVFLARSNDL</sequence>
<dbReference type="Pfam" id="PF19086">
    <property type="entry name" value="Terpene_syn_C_2"/>
    <property type="match status" value="1"/>
</dbReference>
<feature type="compositionally biased region" description="Low complexity" evidence="1">
    <location>
        <begin position="372"/>
        <end position="386"/>
    </location>
</feature>
<proteinExistence type="predicted"/>
<dbReference type="EMBL" id="JANBPK010000820">
    <property type="protein sequence ID" value="KAJ2930786.1"/>
    <property type="molecule type" value="Genomic_DNA"/>
</dbReference>
<feature type="region of interest" description="Disordered" evidence="1">
    <location>
        <begin position="362"/>
        <end position="388"/>
    </location>
</feature>
<dbReference type="Gene3D" id="1.10.600.10">
    <property type="entry name" value="Farnesyl Diphosphate Synthase"/>
    <property type="match status" value="1"/>
</dbReference>
<evidence type="ECO:0000256" key="1">
    <source>
        <dbReference type="SAM" id="MobiDB-lite"/>
    </source>
</evidence>
<dbReference type="AlphaFoldDB" id="A0A9W8MHE7"/>
<feature type="non-terminal residue" evidence="2">
    <location>
        <position position="436"/>
    </location>
</feature>
<name>A0A9W8MHE7_9AGAR</name>
<dbReference type="SUPFAM" id="SSF48576">
    <property type="entry name" value="Terpenoid synthases"/>
    <property type="match status" value="1"/>
</dbReference>
<accession>A0A9W8MHE7</accession>
<reference evidence="2" key="1">
    <citation type="submission" date="2022-06" db="EMBL/GenBank/DDBJ databases">
        <title>Genome Sequence of Candolleomyces eurysporus.</title>
        <authorList>
            <person name="Buettner E."/>
        </authorList>
    </citation>
    <scope>NUCLEOTIDE SEQUENCE</scope>
    <source>
        <strain evidence="2">VTCC 930004</strain>
    </source>
</reference>
<evidence type="ECO:0000313" key="2">
    <source>
        <dbReference type="EMBL" id="KAJ2930786.1"/>
    </source>
</evidence>
<gene>
    <name evidence="2" type="ORF">H1R20_g6329</name>
</gene>
<comment type="caution">
    <text evidence="2">The sequence shown here is derived from an EMBL/GenBank/DDBJ whole genome shotgun (WGS) entry which is preliminary data.</text>
</comment>
<organism evidence="2 3">
    <name type="scientific">Candolleomyces eurysporus</name>
    <dbReference type="NCBI Taxonomy" id="2828524"/>
    <lineage>
        <taxon>Eukaryota</taxon>
        <taxon>Fungi</taxon>
        <taxon>Dikarya</taxon>
        <taxon>Basidiomycota</taxon>
        <taxon>Agaricomycotina</taxon>
        <taxon>Agaricomycetes</taxon>
        <taxon>Agaricomycetidae</taxon>
        <taxon>Agaricales</taxon>
        <taxon>Agaricineae</taxon>
        <taxon>Psathyrellaceae</taxon>
        <taxon>Candolleomyces</taxon>
    </lineage>
</organism>
<dbReference type="Proteomes" id="UP001140091">
    <property type="component" value="Unassembled WGS sequence"/>
</dbReference>
<dbReference type="InterPro" id="IPR008949">
    <property type="entry name" value="Isoprenoid_synthase_dom_sf"/>
</dbReference>
<keyword evidence="3" id="KW-1185">Reference proteome</keyword>
<dbReference type="OrthoDB" id="2861623at2759"/>
<evidence type="ECO:0000313" key="3">
    <source>
        <dbReference type="Proteomes" id="UP001140091"/>
    </source>
</evidence>